<gene>
    <name evidence="1" type="ORF">ACFO3A_02450</name>
</gene>
<evidence type="ECO:0000313" key="1">
    <source>
        <dbReference type="EMBL" id="MFC4621078.1"/>
    </source>
</evidence>
<dbReference type="EMBL" id="JBHSEW010000001">
    <property type="protein sequence ID" value="MFC4621078.1"/>
    <property type="molecule type" value="Genomic_DNA"/>
</dbReference>
<reference evidence="2" key="1">
    <citation type="journal article" date="2019" name="Int. J. Syst. Evol. Microbiol.">
        <title>The Global Catalogue of Microorganisms (GCM) 10K type strain sequencing project: providing services to taxonomists for standard genome sequencing and annotation.</title>
        <authorList>
            <consortium name="The Broad Institute Genomics Platform"/>
            <consortium name="The Broad Institute Genome Sequencing Center for Infectious Disease"/>
            <person name="Wu L."/>
            <person name="Ma J."/>
        </authorList>
    </citation>
    <scope>NUCLEOTIDE SEQUENCE [LARGE SCALE GENOMIC DNA]</scope>
    <source>
        <strain evidence="2">JCM 11650</strain>
    </source>
</reference>
<organism evidence="1 2">
    <name type="scientific">Comamonas nitrativorans</name>
    <dbReference type="NCBI Taxonomy" id="108437"/>
    <lineage>
        <taxon>Bacteria</taxon>
        <taxon>Pseudomonadati</taxon>
        <taxon>Pseudomonadota</taxon>
        <taxon>Betaproteobacteria</taxon>
        <taxon>Burkholderiales</taxon>
        <taxon>Comamonadaceae</taxon>
        <taxon>Comamonas</taxon>
    </lineage>
</organism>
<evidence type="ECO:0000313" key="2">
    <source>
        <dbReference type="Proteomes" id="UP001595967"/>
    </source>
</evidence>
<keyword evidence="2" id="KW-1185">Reference proteome</keyword>
<accession>A0ABV9GVI9</accession>
<proteinExistence type="predicted"/>
<protein>
    <submittedName>
        <fullName evidence="1">P-loop ATPase, Sll1717 family</fullName>
    </submittedName>
</protein>
<sequence length="552" mass="64364">MNQEKNWLPLSQLREPYNDAVNYRSRTQREFFQRIFLQTDALTKILEPQVFFLMGEKGSGKTAYATYLETHKTNDHRCKLTTMTETQYRRFVELKRQGKLAYSDYANIWRSMLLFVVGRMLVEKSKNPFHYLTGKFSKVEKEIQRWSKNALNPEVESAFEAVSSEALNAKLEAEKVGGFAGEIKNQQTEKKSILRHHLLETENSFKEALSSLKLSDDHILFIDGIDYRPESIQYQEYIECVKGLGEAVWQLNTEFFNGIRDSKGRIKIVLLIRPDVFHALNLYNSNSRLQDNCVFLDWATTEKEYAESPLFELSGRYFSAQQPFKVEPSEAWEQYYFTPQSPGYTFKRLLKISFHKPRDILTYIKITKKSSTRGKSKNQVQFHEKISSDPAVSREFSDYLLGEVRNYTAFYMHSDDFPKYLKFFQFLNGHQSFKFDAFSDAFLKFKSWANGEKFHATEYLRDAESLLQLFYDVNVIGYSEAVEGSGETYYHWSYRERSANNISPQVKTTGSLIINPGIAKALDVGKKFATSIEAEPQRRGKHQLHRGNKSRR</sequence>
<dbReference type="InterPro" id="IPR059206">
    <property type="entry name" value="Sll1717-like"/>
</dbReference>
<comment type="caution">
    <text evidence="1">The sequence shown here is derived from an EMBL/GenBank/DDBJ whole genome shotgun (WGS) entry which is preliminary data.</text>
</comment>
<dbReference type="RefSeq" id="WP_377723657.1">
    <property type="nucleotide sequence ID" value="NZ_JBHSEW010000001.1"/>
</dbReference>
<dbReference type="Proteomes" id="UP001595967">
    <property type="component" value="Unassembled WGS sequence"/>
</dbReference>
<dbReference type="NCBIfam" id="NF047389">
    <property type="entry name" value="ATPase_Sll1717"/>
    <property type="match status" value="1"/>
</dbReference>
<name>A0ABV9GVI9_9BURK</name>